<dbReference type="InterPro" id="IPR004072">
    <property type="entry name" value="Vmron_rcpt_1"/>
</dbReference>
<dbReference type="HOGENOM" id="CLU_058641_1_0_1"/>
<dbReference type="GO" id="GO:0005886">
    <property type="term" value="C:plasma membrane"/>
    <property type="evidence" value="ECO:0000318"/>
    <property type="project" value="GO_Central"/>
</dbReference>
<evidence type="ECO:0000256" key="4">
    <source>
        <dbReference type="ARBA" id="ARBA00022475"/>
    </source>
</evidence>
<reference evidence="15" key="2">
    <citation type="submission" date="2025-08" db="UniProtKB">
        <authorList>
            <consortium name="Ensembl"/>
        </authorList>
    </citation>
    <scope>IDENTIFICATION</scope>
</reference>
<keyword evidence="4 13" id="KW-1003">Cell membrane</keyword>
<evidence type="ECO:0000256" key="2">
    <source>
        <dbReference type="ARBA" id="ARBA00004651"/>
    </source>
</evidence>
<dbReference type="GO" id="GO:0016503">
    <property type="term" value="F:pheromone receptor activity"/>
    <property type="evidence" value="ECO:0007669"/>
    <property type="project" value="InterPro"/>
</dbReference>
<keyword evidence="9 13" id="KW-0472">Membrane</keyword>
<evidence type="ECO:0000256" key="1">
    <source>
        <dbReference type="ARBA" id="ARBA00003878"/>
    </source>
</evidence>
<keyword evidence="7 13" id="KW-1133">Transmembrane helix</keyword>
<evidence type="ECO:0000256" key="12">
    <source>
        <dbReference type="ARBA" id="ARBA00023224"/>
    </source>
</evidence>
<feature type="transmembrane region" description="Helical" evidence="13">
    <location>
        <begin position="263"/>
        <end position="285"/>
    </location>
</feature>
<accession>F7AKA1</accession>
<dbReference type="FunFam" id="1.20.1070.10:FF:000033">
    <property type="entry name" value="Vomeronasal type-1 receptor"/>
    <property type="match status" value="1"/>
</dbReference>
<feature type="transmembrane region" description="Helical" evidence="13">
    <location>
        <begin position="94"/>
        <end position="115"/>
    </location>
</feature>
<protein>
    <recommendedName>
        <fullName evidence="13">Vomeronasal type-1 receptor</fullName>
    </recommendedName>
</protein>
<evidence type="ECO:0000256" key="10">
    <source>
        <dbReference type="ARBA" id="ARBA00023170"/>
    </source>
</evidence>
<dbReference type="InterPro" id="IPR017452">
    <property type="entry name" value="GPCR_Rhodpsn_7TM"/>
</dbReference>
<feature type="transmembrane region" description="Helical" evidence="13">
    <location>
        <begin position="179"/>
        <end position="205"/>
    </location>
</feature>
<keyword evidence="8 13" id="KW-0297">G-protein coupled receptor</keyword>
<dbReference type="GeneTree" id="ENSGT00960000186612"/>
<dbReference type="Gene3D" id="1.20.1070.10">
    <property type="entry name" value="Rhodopsin 7-helix transmembrane proteins"/>
    <property type="match status" value="1"/>
</dbReference>
<feature type="domain" description="G-protein coupled receptors family 1 profile" evidence="14">
    <location>
        <begin position="22"/>
        <end position="283"/>
    </location>
</feature>
<comment type="subcellular location">
    <subcellularLocation>
        <location evidence="2 13">Cell membrane</location>
        <topology evidence="2 13">Multi-pass membrane protein</topology>
    </subcellularLocation>
</comment>
<reference evidence="15 16" key="1">
    <citation type="journal article" date="2007" name="Nature">
        <title>Genome of the marsupial Monodelphis domestica reveals innovation in non-coding sequences.</title>
        <authorList>
            <person name="Mikkelsen T.S."/>
            <person name="Wakefield M.J."/>
            <person name="Aken B."/>
            <person name="Amemiya C.T."/>
            <person name="Chang J.L."/>
            <person name="Duke S."/>
            <person name="Garber M."/>
            <person name="Gentles A.J."/>
            <person name="Goodstadt L."/>
            <person name="Heger A."/>
            <person name="Jurka J."/>
            <person name="Kamal M."/>
            <person name="Mauceli E."/>
            <person name="Searle S.M."/>
            <person name="Sharpe T."/>
            <person name="Baker M.L."/>
            <person name="Batzer M.A."/>
            <person name="Benos P.V."/>
            <person name="Belov K."/>
            <person name="Clamp M."/>
            <person name="Cook A."/>
            <person name="Cuff J."/>
            <person name="Das R."/>
            <person name="Davidow L."/>
            <person name="Deakin J.E."/>
            <person name="Fazzari M.J."/>
            <person name="Glass J.L."/>
            <person name="Grabherr M."/>
            <person name="Greally J.M."/>
            <person name="Gu W."/>
            <person name="Hore T.A."/>
            <person name="Huttley G.A."/>
            <person name="Kleber M."/>
            <person name="Jirtle R.L."/>
            <person name="Koina E."/>
            <person name="Lee J.T."/>
            <person name="Mahony S."/>
            <person name="Marra M.A."/>
            <person name="Miller R.D."/>
            <person name="Nicholls R.D."/>
            <person name="Oda M."/>
            <person name="Papenfuss A.T."/>
            <person name="Parra Z.E."/>
            <person name="Pollock D.D."/>
            <person name="Ray D.A."/>
            <person name="Schein J.E."/>
            <person name="Speed T.P."/>
            <person name="Thompson K."/>
            <person name="VandeBerg J.L."/>
            <person name="Wade C.M."/>
            <person name="Walker J.A."/>
            <person name="Waters P.D."/>
            <person name="Webber C."/>
            <person name="Weidman J.R."/>
            <person name="Xie X."/>
            <person name="Zody M.C."/>
            <person name="Baldwin J."/>
            <person name="Abdouelleil A."/>
            <person name="Abdulkadir J."/>
            <person name="Abebe A."/>
            <person name="Abera B."/>
            <person name="Abreu J."/>
            <person name="Acer S.C."/>
            <person name="Aftuck L."/>
            <person name="Alexander A."/>
            <person name="An P."/>
            <person name="Anderson E."/>
            <person name="Anderson S."/>
            <person name="Arachi H."/>
            <person name="Azer M."/>
            <person name="Bachantsang P."/>
            <person name="Barry A."/>
            <person name="Bayul T."/>
            <person name="Berlin A."/>
            <person name="Bessette D."/>
            <person name="Bloom T."/>
            <person name="Bloom T."/>
            <person name="Boguslavskiy L."/>
            <person name="Bonnet C."/>
            <person name="Boukhgalter B."/>
            <person name="Bourzgui I."/>
            <person name="Brown A."/>
            <person name="Cahill P."/>
            <person name="Channer S."/>
            <person name="Cheshatsang Y."/>
            <person name="Chuda L."/>
            <person name="Citroen M."/>
            <person name="Collymore A."/>
            <person name="Cooke P."/>
            <person name="Costello M."/>
            <person name="D'Aco K."/>
            <person name="Daza R."/>
            <person name="De Haan G."/>
            <person name="DeGray S."/>
            <person name="DeMaso C."/>
            <person name="Dhargay N."/>
            <person name="Dooley K."/>
            <person name="Dooley E."/>
            <person name="Doricent M."/>
            <person name="Dorje P."/>
            <person name="Dorjee K."/>
            <person name="Dupes A."/>
            <person name="Elong R."/>
            <person name="Falk J."/>
            <person name="Farina A."/>
            <person name="Faro S."/>
            <person name="Ferguson D."/>
            <person name="Fisher S."/>
            <person name="Foley C.D."/>
            <person name="Franke A."/>
            <person name="Friedrich D."/>
            <person name="Gadbois L."/>
            <person name="Gearin G."/>
            <person name="Gearin C.R."/>
            <person name="Giannoukos G."/>
            <person name="Goode T."/>
            <person name="Graham J."/>
            <person name="Grandbois E."/>
            <person name="Grewal S."/>
            <person name="Gyaltsen K."/>
            <person name="Hafez N."/>
            <person name="Hagos B."/>
            <person name="Hall J."/>
            <person name="Henson C."/>
            <person name="Hollinger A."/>
            <person name="Honan T."/>
            <person name="Huard M.D."/>
            <person name="Hughes L."/>
            <person name="Hurhula B."/>
            <person name="Husby M.E."/>
            <person name="Kamat A."/>
            <person name="Kanga B."/>
            <person name="Kashin S."/>
            <person name="Khazanovich D."/>
            <person name="Kisner P."/>
            <person name="Lance K."/>
            <person name="Lara M."/>
            <person name="Lee W."/>
            <person name="Lennon N."/>
            <person name="Letendre F."/>
            <person name="LeVine R."/>
            <person name="Lipovsky A."/>
            <person name="Liu X."/>
            <person name="Liu J."/>
            <person name="Liu S."/>
            <person name="Lokyitsang T."/>
            <person name="Lokyitsang Y."/>
            <person name="Lubonja R."/>
            <person name="Lui A."/>
            <person name="MacDonald P."/>
            <person name="Magnisalis V."/>
            <person name="Maru K."/>
            <person name="Matthews C."/>
            <person name="McCusker W."/>
            <person name="McDonough S."/>
            <person name="Mehta T."/>
            <person name="Meldrim J."/>
            <person name="Meneus L."/>
            <person name="Mihai O."/>
            <person name="Mihalev A."/>
            <person name="Mihova T."/>
            <person name="Mittelman R."/>
            <person name="Mlenga V."/>
            <person name="Montmayeur A."/>
            <person name="Mulrain L."/>
            <person name="Navidi A."/>
            <person name="Naylor J."/>
            <person name="Negash T."/>
            <person name="Nguyen T."/>
            <person name="Nguyen N."/>
            <person name="Nicol R."/>
            <person name="Norbu C."/>
            <person name="Norbu N."/>
            <person name="Novod N."/>
            <person name="O'Neill B."/>
            <person name="Osman S."/>
            <person name="Markiewicz E."/>
            <person name="Oyono O.L."/>
            <person name="Patti C."/>
            <person name="Phunkhang P."/>
            <person name="Pierre F."/>
            <person name="Priest M."/>
            <person name="Raghuraman S."/>
            <person name="Rege F."/>
            <person name="Reyes R."/>
            <person name="Rise C."/>
            <person name="Rogov P."/>
            <person name="Ross K."/>
            <person name="Ryan E."/>
            <person name="Settipalli S."/>
            <person name="Shea T."/>
            <person name="Sherpa N."/>
            <person name="Shi L."/>
            <person name="Shih D."/>
            <person name="Sparrow T."/>
            <person name="Spaulding J."/>
            <person name="Stalker J."/>
            <person name="Stange-Thomann N."/>
            <person name="Stavropoulos S."/>
            <person name="Stone C."/>
            <person name="Strader C."/>
            <person name="Tesfaye S."/>
            <person name="Thomson T."/>
            <person name="Thoulutsang Y."/>
            <person name="Thoulutsang D."/>
            <person name="Topham K."/>
            <person name="Topping I."/>
            <person name="Tsamla T."/>
            <person name="Vassiliev H."/>
            <person name="Vo A."/>
            <person name="Wangchuk T."/>
            <person name="Wangdi T."/>
            <person name="Weiand M."/>
            <person name="Wilkinson J."/>
            <person name="Wilson A."/>
            <person name="Yadav S."/>
            <person name="Young G."/>
            <person name="Yu Q."/>
            <person name="Zembek L."/>
            <person name="Zhong D."/>
            <person name="Zimmer A."/>
            <person name="Zwirko Z."/>
            <person name="Jaffe D.B."/>
            <person name="Alvarez P."/>
            <person name="Brockman W."/>
            <person name="Butler J."/>
            <person name="Chin C."/>
            <person name="Gnerre S."/>
            <person name="MacCallum I."/>
            <person name="Graves J.A."/>
            <person name="Ponting C.P."/>
            <person name="Breen M."/>
            <person name="Samollow P.B."/>
            <person name="Lander E.S."/>
            <person name="Lindblad-Toh K."/>
        </authorList>
    </citation>
    <scope>NUCLEOTIDE SEQUENCE [LARGE SCALE GENOMIC DNA]</scope>
</reference>
<name>F7AKA1_MONDO</name>
<dbReference type="Pfam" id="PF03402">
    <property type="entry name" value="V1R"/>
    <property type="match status" value="1"/>
</dbReference>
<dbReference type="KEGG" id="mdo:100023214"/>
<dbReference type="FunCoup" id="F7AKA1">
    <property type="interactions" value="3"/>
</dbReference>
<dbReference type="InParanoid" id="F7AKA1"/>
<keyword evidence="5 13" id="KW-0589">Pheromone response</keyword>
<dbReference type="PROSITE" id="PS50262">
    <property type="entry name" value="G_PROTEIN_RECEP_F1_2"/>
    <property type="match status" value="1"/>
</dbReference>
<feature type="transmembrane region" description="Helical" evidence="13">
    <location>
        <begin position="127"/>
        <end position="147"/>
    </location>
</feature>
<dbReference type="SUPFAM" id="SSF81321">
    <property type="entry name" value="Family A G protein-coupled receptor-like"/>
    <property type="match status" value="1"/>
</dbReference>
<comment type="function">
    <text evidence="1">Putative pheromone receptor.</text>
</comment>
<dbReference type="PRINTS" id="PR01534">
    <property type="entry name" value="VOMERONASL1R"/>
</dbReference>
<dbReference type="OrthoDB" id="654211at2759"/>
<evidence type="ECO:0000256" key="5">
    <source>
        <dbReference type="ARBA" id="ARBA00022507"/>
    </source>
</evidence>
<dbReference type="RefSeq" id="NP_001160279.1">
    <property type="nucleotide sequence ID" value="NM_001166807.2"/>
</dbReference>
<evidence type="ECO:0000256" key="3">
    <source>
        <dbReference type="ARBA" id="ARBA00010663"/>
    </source>
</evidence>
<dbReference type="Ensembl" id="ENSMODT00000010704.3">
    <property type="protein sequence ID" value="ENSMODP00000010498.3"/>
    <property type="gene ID" value="ENSMODG00000008444.3"/>
</dbReference>
<dbReference type="Proteomes" id="UP000002280">
    <property type="component" value="Chromosome 4"/>
</dbReference>
<dbReference type="AlphaFoldDB" id="F7AKA1"/>
<keyword evidence="11" id="KW-0325">Glycoprotein</keyword>
<sequence>MNPNDIILTIAFCFQMLLGTLGNSFLMCLFIIVFLTGHRLRPIDSILTQLALANSLVLLCKGIPQTMAALGLENFLNDGGCKTVFYLHRVARGLSLSMTCLLSGFQAITISPRFSRWAELKARIPKYITVTCVLCWIFHLLLYSFIIEKILGPGSPRNSSEIDNYGYCFTSAKINAEALFAFISLPDAVSMWFIVLASGYMVLILDRHHKQVQHIHLTSHSSRASHEIRATQAILLQGSTFVCFYSLNSILVAYMYYRNPRPWLVQCSVFLASSFPTVSPFLLICMDSQVLRYYWGLWGRNVAPFRFSVCLSWA</sequence>
<keyword evidence="10 13" id="KW-0675">Receptor</keyword>
<evidence type="ECO:0000256" key="8">
    <source>
        <dbReference type="ARBA" id="ARBA00023040"/>
    </source>
</evidence>
<dbReference type="GeneID" id="100023214"/>
<keyword evidence="12 13" id="KW-0807">Transducer</keyword>
<evidence type="ECO:0000313" key="16">
    <source>
        <dbReference type="Proteomes" id="UP000002280"/>
    </source>
</evidence>
<dbReference type="CTD" id="100023214"/>
<feature type="transmembrane region" description="Helical" evidence="13">
    <location>
        <begin position="6"/>
        <end position="34"/>
    </location>
</feature>
<evidence type="ECO:0000256" key="9">
    <source>
        <dbReference type="ARBA" id="ARBA00023136"/>
    </source>
</evidence>
<proteinExistence type="inferred from homology"/>
<keyword evidence="16" id="KW-1185">Reference proteome</keyword>
<keyword evidence="6 13" id="KW-0812">Transmembrane</keyword>
<dbReference type="GO" id="GO:0005550">
    <property type="term" value="F:pheromone binding"/>
    <property type="evidence" value="ECO:0000318"/>
    <property type="project" value="GO_Central"/>
</dbReference>
<evidence type="ECO:0000256" key="6">
    <source>
        <dbReference type="ARBA" id="ARBA00022692"/>
    </source>
</evidence>
<dbReference type="OMA" id="QIHISCI"/>
<dbReference type="PANTHER" id="PTHR24062">
    <property type="entry name" value="VOMERONASAL TYPE-1 RECEPTOR"/>
    <property type="match status" value="1"/>
</dbReference>
<evidence type="ECO:0000256" key="11">
    <source>
        <dbReference type="ARBA" id="ARBA00023180"/>
    </source>
</evidence>
<organism evidence="15 16">
    <name type="scientific">Monodelphis domestica</name>
    <name type="common">Gray short-tailed opossum</name>
    <dbReference type="NCBI Taxonomy" id="13616"/>
    <lineage>
        <taxon>Eukaryota</taxon>
        <taxon>Metazoa</taxon>
        <taxon>Chordata</taxon>
        <taxon>Craniata</taxon>
        <taxon>Vertebrata</taxon>
        <taxon>Euteleostomi</taxon>
        <taxon>Mammalia</taxon>
        <taxon>Metatheria</taxon>
        <taxon>Didelphimorphia</taxon>
        <taxon>Didelphidae</taxon>
        <taxon>Monodelphis</taxon>
    </lineage>
</organism>
<evidence type="ECO:0000313" key="15">
    <source>
        <dbReference type="Ensembl" id="ENSMODP00000010498.3"/>
    </source>
</evidence>
<reference evidence="15" key="3">
    <citation type="submission" date="2025-09" db="UniProtKB">
        <authorList>
            <consortium name="Ensembl"/>
        </authorList>
    </citation>
    <scope>IDENTIFICATION</scope>
</reference>
<dbReference type="GO" id="GO:0019236">
    <property type="term" value="P:response to pheromone"/>
    <property type="evidence" value="ECO:0007669"/>
    <property type="project" value="UniProtKB-KW"/>
</dbReference>
<evidence type="ECO:0000259" key="14">
    <source>
        <dbReference type="PROSITE" id="PS50262"/>
    </source>
</evidence>
<evidence type="ECO:0000256" key="13">
    <source>
        <dbReference type="RuleBase" id="RU364061"/>
    </source>
</evidence>
<dbReference type="GO" id="GO:0007606">
    <property type="term" value="P:sensory perception of chemical stimulus"/>
    <property type="evidence" value="ECO:0007669"/>
    <property type="project" value="UniProtKB-ARBA"/>
</dbReference>
<feature type="transmembrane region" description="Helical" evidence="13">
    <location>
        <begin position="233"/>
        <end position="257"/>
    </location>
</feature>
<evidence type="ECO:0000256" key="7">
    <source>
        <dbReference type="ARBA" id="ARBA00022989"/>
    </source>
</evidence>
<gene>
    <name evidence="15" type="primary">monDomV1R1235</name>
</gene>
<dbReference type="eggNOG" id="ENOG502RD1P">
    <property type="taxonomic scope" value="Eukaryota"/>
</dbReference>
<comment type="similarity">
    <text evidence="3 13">Belongs to the G-protein coupled receptor 1 family.</text>
</comment>
<feature type="transmembrane region" description="Helical" evidence="13">
    <location>
        <begin position="46"/>
        <end position="64"/>
    </location>
</feature>